<dbReference type="PRINTS" id="PR00625">
    <property type="entry name" value="JDOMAIN"/>
</dbReference>
<dbReference type="InterPro" id="IPR001623">
    <property type="entry name" value="DnaJ_domain"/>
</dbReference>
<dbReference type="PROSITE" id="PS50076">
    <property type="entry name" value="DNAJ_2"/>
    <property type="match status" value="1"/>
</dbReference>
<dbReference type="InterPro" id="IPR007791">
    <property type="entry name" value="DjlA_N"/>
</dbReference>
<sequence length="280" mass="31280">MAIGKWIGGFLGFINGGPLGALAGLVLGAIFDAGLDRVNDTDNNGWSGNSSNAQGNGYHNNTSRYYNNNTSNHHQQQQGERNSFLFSFLVLAAYIIRADGKVMHSEMETLRAFLRRNFGEVAVTQGDNIIRNIFDQQKQMGTMAFEQIIRDSCWQIAAHMNSSQCLQLLSFLVEVSKADGRVDPNELNALRNLAHWLGLDASVLESMFNLEKHDTQSAYKVLGISPNATNDEVKAAYRKMALQHHPDRVATLGEDIRLAAEKKFKEINEAKERIYKERGM</sequence>
<dbReference type="AlphaFoldDB" id="A0A318HQY9"/>
<dbReference type="RefSeq" id="WP_025816652.1">
    <property type="nucleotide sequence ID" value="NZ_BAIZ01000028.1"/>
</dbReference>
<feature type="compositionally biased region" description="Polar residues" evidence="1">
    <location>
        <begin position="45"/>
        <end position="57"/>
    </location>
</feature>
<dbReference type="OrthoDB" id="9779622at2"/>
<dbReference type="Gene3D" id="1.10.3680.10">
    <property type="entry name" value="TerB-like"/>
    <property type="match status" value="1"/>
</dbReference>
<dbReference type="SUPFAM" id="SSF46565">
    <property type="entry name" value="Chaperone J-domain"/>
    <property type="match status" value="1"/>
</dbReference>
<evidence type="ECO:0000259" key="3">
    <source>
        <dbReference type="PROSITE" id="PS50076"/>
    </source>
</evidence>
<keyword evidence="2" id="KW-0472">Membrane</keyword>
<proteinExistence type="predicted"/>
<feature type="compositionally biased region" description="Low complexity" evidence="1">
    <location>
        <begin position="58"/>
        <end position="76"/>
    </location>
</feature>
<dbReference type="PANTHER" id="PTHR24074">
    <property type="entry name" value="CO-CHAPERONE PROTEIN DJLA"/>
    <property type="match status" value="1"/>
</dbReference>
<dbReference type="InterPro" id="IPR029024">
    <property type="entry name" value="TerB-like"/>
</dbReference>
<evidence type="ECO:0000256" key="2">
    <source>
        <dbReference type="SAM" id="Phobius"/>
    </source>
</evidence>
<feature type="region of interest" description="Disordered" evidence="1">
    <location>
        <begin position="45"/>
        <end position="76"/>
    </location>
</feature>
<dbReference type="SUPFAM" id="SSF158682">
    <property type="entry name" value="TerB-like"/>
    <property type="match status" value="1"/>
</dbReference>
<dbReference type="Pfam" id="PF05099">
    <property type="entry name" value="TerB"/>
    <property type="match status" value="1"/>
</dbReference>
<dbReference type="STRING" id="1122991.GCA_000613445_01182"/>
<evidence type="ECO:0000256" key="1">
    <source>
        <dbReference type="SAM" id="MobiDB-lite"/>
    </source>
</evidence>
<reference evidence="4 5" key="1">
    <citation type="submission" date="2018-05" db="EMBL/GenBank/DDBJ databases">
        <title>Genomic Encyclopedia of Type Strains, Phase I: the one thousand microbial genomes (KMG-I) project.</title>
        <authorList>
            <person name="Kyrpides N."/>
        </authorList>
    </citation>
    <scope>NUCLEOTIDE SEQUENCE [LARGE SCALE GENOMIC DNA]</scope>
    <source>
        <strain evidence="4 5">DSM 15611</strain>
    </source>
</reference>
<evidence type="ECO:0000313" key="4">
    <source>
        <dbReference type="EMBL" id="PXX20905.1"/>
    </source>
</evidence>
<keyword evidence="2" id="KW-0812">Transmembrane</keyword>
<comment type="caution">
    <text evidence="4">The sequence shown here is derived from an EMBL/GenBank/DDBJ whole genome shotgun (WGS) entry which is preliminary data.</text>
</comment>
<organism evidence="4 5">
    <name type="scientific">Hoylesella shahii DSM 15611 = JCM 12083</name>
    <dbReference type="NCBI Taxonomy" id="1122991"/>
    <lineage>
        <taxon>Bacteria</taxon>
        <taxon>Pseudomonadati</taxon>
        <taxon>Bacteroidota</taxon>
        <taxon>Bacteroidia</taxon>
        <taxon>Bacteroidales</taxon>
        <taxon>Prevotellaceae</taxon>
        <taxon>Hoylesella</taxon>
    </lineage>
</organism>
<dbReference type="InterPro" id="IPR050817">
    <property type="entry name" value="DjlA_DnaK_co-chaperone"/>
</dbReference>
<protein>
    <submittedName>
        <fullName evidence="4">DnaJ like chaperone protein</fullName>
    </submittedName>
</protein>
<dbReference type="SMART" id="SM00271">
    <property type="entry name" value="DnaJ"/>
    <property type="match status" value="1"/>
</dbReference>
<name>A0A318HQY9_9BACT</name>
<dbReference type="Gene3D" id="1.10.287.110">
    <property type="entry name" value="DnaJ domain"/>
    <property type="match status" value="1"/>
</dbReference>
<dbReference type="EMBL" id="QJJX01000027">
    <property type="protein sequence ID" value="PXX20905.1"/>
    <property type="molecule type" value="Genomic_DNA"/>
</dbReference>
<accession>A0A318HQY9</accession>
<feature type="transmembrane region" description="Helical" evidence="2">
    <location>
        <begin position="6"/>
        <end position="31"/>
    </location>
</feature>
<keyword evidence="5" id="KW-1185">Reference proteome</keyword>
<evidence type="ECO:0000313" key="5">
    <source>
        <dbReference type="Proteomes" id="UP000248314"/>
    </source>
</evidence>
<keyword evidence="2" id="KW-1133">Transmembrane helix</keyword>
<dbReference type="CDD" id="cd06257">
    <property type="entry name" value="DnaJ"/>
    <property type="match status" value="1"/>
</dbReference>
<gene>
    <name evidence="4" type="ORF">EJ73_02072</name>
</gene>
<dbReference type="Proteomes" id="UP000248314">
    <property type="component" value="Unassembled WGS sequence"/>
</dbReference>
<feature type="domain" description="J" evidence="3">
    <location>
        <begin position="217"/>
        <end position="279"/>
    </location>
</feature>
<dbReference type="Pfam" id="PF00226">
    <property type="entry name" value="DnaJ"/>
    <property type="match status" value="1"/>
</dbReference>
<dbReference type="InterPro" id="IPR036869">
    <property type="entry name" value="J_dom_sf"/>
</dbReference>